<keyword evidence="4 10" id="KW-1003">Cell membrane</keyword>
<dbReference type="GO" id="GO:0071978">
    <property type="term" value="P:bacterial-type flagellum-dependent swarming motility"/>
    <property type="evidence" value="ECO:0007669"/>
    <property type="project" value="TreeGrafter"/>
</dbReference>
<sequence>MSDTNLMNDMDDVAEAGGKKKKGRLSLGGSMAGGIIKILAFIAGIIGAILFIVVVSVITYNVMDKGAQTQALQDASEIYHPPGNHEYADVIKVRGRTSDRVGRTFMIDVRLGYRPGDEKTIAELARRTPQLQDLLRQFFSSQKVENLTPEREDALKAELRNQVNNILSQGQVTDVIFTEKIIDFS</sequence>
<evidence type="ECO:0000256" key="10">
    <source>
        <dbReference type="RuleBase" id="RU364125"/>
    </source>
</evidence>
<evidence type="ECO:0000256" key="9">
    <source>
        <dbReference type="ARBA" id="ARBA00023136"/>
    </source>
</evidence>
<comment type="caution">
    <text evidence="11">The sequence shown here is derived from an EMBL/GenBank/DDBJ whole genome shotgun (WGS) entry which is preliminary data.</text>
</comment>
<evidence type="ECO:0000256" key="8">
    <source>
        <dbReference type="ARBA" id="ARBA00022989"/>
    </source>
</evidence>
<dbReference type="RefSeq" id="WP_167694817.1">
    <property type="nucleotide sequence ID" value="NZ_CP118181.1"/>
</dbReference>
<evidence type="ECO:0000256" key="1">
    <source>
        <dbReference type="ARBA" id="ARBA00002254"/>
    </source>
</evidence>
<comment type="similarity">
    <text evidence="3 10">Belongs to the FliL family.</text>
</comment>
<proteinExistence type="inferred from homology"/>
<gene>
    <name evidence="11" type="ORF">HCT48_00545</name>
</gene>
<evidence type="ECO:0000313" key="11">
    <source>
        <dbReference type="EMBL" id="NIZ68712.1"/>
    </source>
</evidence>
<protein>
    <recommendedName>
        <fullName evidence="10">Flagellar protein FliL</fullName>
    </recommendedName>
</protein>
<comment type="subcellular location">
    <subcellularLocation>
        <location evidence="2">Cell membrane</location>
        <topology evidence="2">Single-pass membrane protein</topology>
    </subcellularLocation>
</comment>
<dbReference type="Pfam" id="PF03748">
    <property type="entry name" value="FliL"/>
    <property type="match status" value="1"/>
</dbReference>
<keyword evidence="5 10" id="KW-0145">Chemotaxis</keyword>
<keyword evidence="12" id="KW-1185">Reference proteome</keyword>
<evidence type="ECO:0000313" key="12">
    <source>
        <dbReference type="Proteomes" id="UP000778951"/>
    </source>
</evidence>
<evidence type="ECO:0000256" key="3">
    <source>
        <dbReference type="ARBA" id="ARBA00008281"/>
    </source>
</evidence>
<evidence type="ECO:0000256" key="7">
    <source>
        <dbReference type="ARBA" id="ARBA00022779"/>
    </source>
</evidence>
<dbReference type="EMBL" id="JAATLM010000001">
    <property type="protein sequence ID" value="NIZ68712.1"/>
    <property type="molecule type" value="Genomic_DNA"/>
</dbReference>
<keyword evidence="7 10" id="KW-0283">Flagellar rotation</keyword>
<dbReference type="PANTHER" id="PTHR35091:SF2">
    <property type="entry name" value="FLAGELLAR PROTEIN FLIL"/>
    <property type="match status" value="1"/>
</dbReference>
<accession>A0A968GEC1</accession>
<organism evidence="11 12">
    <name type="scientific">Entomospira culicis</name>
    <dbReference type="NCBI Taxonomy" id="2719989"/>
    <lineage>
        <taxon>Bacteria</taxon>
        <taxon>Pseudomonadati</taxon>
        <taxon>Spirochaetota</taxon>
        <taxon>Spirochaetia</taxon>
        <taxon>Spirochaetales</taxon>
        <taxon>Spirochaetaceae</taxon>
        <taxon>Entomospira</taxon>
    </lineage>
</organism>
<dbReference type="GO" id="GO:0009425">
    <property type="term" value="C:bacterial-type flagellum basal body"/>
    <property type="evidence" value="ECO:0007669"/>
    <property type="project" value="InterPro"/>
</dbReference>
<evidence type="ECO:0000256" key="2">
    <source>
        <dbReference type="ARBA" id="ARBA00004162"/>
    </source>
</evidence>
<evidence type="ECO:0000256" key="4">
    <source>
        <dbReference type="ARBA" id="ARBA00022475"/>
    </source>
</evidence>
<dbReference type="AlphaFoldDB" id="A0A968GEC1"/>
<keyword evidence="8 10" id="KW-1133">Transmembrane helix</keyword>
<comment type="function">
    <text evidence="1 10">Controls the rotational direction of flagella during chemotaxis.</text>
</comment>
<keyword evidence="9 10" id="KW-0472">Membrane</keyword>
<dbReference type="Proteomes" id="UP000778951">
    <property type="component" value="Unassembled WGS sequence"/>
</dbReference>
<keyword evidence="6 10" id="KW-0812">Transmembrane</keyword>
<dbReference type="PANTHER" id="PTHR35091">
    <property type="entry name" value="FLAGELLAR PROTEIN FLIL"/>
    <property type="match status" value="1"/>
</dbReference>
<name>A0A968GEC1_9SPIO</name>
<evidence type="ECO:0000256" key="5">
    <source>
        <dbReference type="ARBA" id="ARBA00022500"/>
    </source>
</evidence>
<dbReference type="GO" id="GO:0006935">
    <property type="term" value="P:chemotaxis"/>
    <property type="evidence" value="ECO:0007669"/>
    <property type="project" value="UniProtKB-KW"/>
</dbReference>
<dbReference type="GO" id="GO:0005886">
    <property type="term" value="C:plasma membrane"/>
    <property type="evidence" value="ECO:0007669"/>
    <property type="project" value="UniProtKB-SubCell"/>
</dbReference>
<feature type="transmembrane region" description="Helical" evidence="10">
    <location>
        <begin position="35"/>
        <end position="60"/>
    </location>
</feature>
<dbReference type="InterPro" id="IPR005503">
    <property type="entry name" value="FliL"/>
</dbReference>
<evidence type="ECO:0000256" key="6">
    <source>
        <dbReference type="ARBA" id="ARBA00022692"/>
    </source>
</evidence>
<reference evidence="11" key="1">
    <citation type="submission" date="2020-03" db="EMBL/GenBank/DDBJ databases">
        <title>Spirochaetal bacteria isolated from arthropods constitute a novel genus Entomospira genus novum within the order Spirochaetales.</title>
        <authorList>
            <person name="Grana-Miraglia L."/>
            <person name="Sikutova S."/>
            <person name="Fingerle V."/>
            <person name="Sing A."/>
            <person name="Castillo-Ramirez S."/>
            <person name="Margos G."/>
            <person name="Rudolf I."/>
        </authorList>
    </citation>
    <scope>NUCLEOTIDE SEQUENCE</scope>
    <source>
        <strain evidence="11">BR149</strain>
    </source>
</reference>